<keyword evidence="2" id="KW-0597">Phosphoprotein</keyword>
<evidence type="ECO:0000313" key="10">
    <source>
        <dbReference type="EMBL" id="TPX70486.1"/>
    </source>
</evidence>
<protein>
    <recommendedName>
        <fullName evidence="9">RRM domain-containing protein</fullName>
    </recommendedName>
</protein>
<gene>
    <name evidence="10" type="ORF">CcCBS67573_g06530</name>
</gene>
<evidence type="ECO:0000313" key="11">
    <source>
        <dbReference type="Proteomes" id="UP000320333"/>
    </source>
</evidence>
<feature type="domain" description="RRM" evidence="9">
    <location>
        <begin position="275"/>
        <end position="353"/>
    </location>
</feature>
<dbReference type="AlphaFoldDB" id="A0A507F4Z2"/>
<accession>A0A507F4Z2</accession>
<dbReference type="SUPFAM" id="SSF54928">
    <property type="entry name" value="RNA-binding domain, RBD"/>
    <property type="match status" value="2"/>
</dbReference>
<feature type="domain" description="RRM" evidence="9">
    <location>
        <begin position="150"/>
        <end position="231"/>
    </location>
</feature>
<dbReference type="Proteomes" id="UP000320333">
    <property type="component" value="Unassembled WGS sequence"/>
</dbReference>
<evidence type="ECO:0000256" key="8">
    <source>
        <dbReference type="SAM" id="MobiDB-lite"/>
    </source>
</evidence>
<dbReference type="InterPro" id="IPR035979">
    <property type="entry name" value="RBD_domain_sf"/>
</dbReference>
<feature type="domain" description="RRM" evidence="9">
    <location>
        <begin position="423"/>
        <end position="506"/>
    </location>
</feature>
<comment type="caution">
    <text evidence="10">The sequence shown here is derived from an EMBL/GenBank/DDBJ whole genome shotgun (WGS) entry which is preliminary data.</text>
</comment>
<reference evidence="10 11" key="1">
    <citation type="journal article" date="2019" name="Sci. Rep.">
        <title>Comparative genomics of chytrid fungi reveal insights into the obligate biotrophic and pathogenic lifestyle of Synchytrium endobioticum.</title>
        <authorList>
            <person name="van de Vossenberg B.T.L.H."/>
            <person name="Warris S."/>
            <person name="Nguyen H.D.T."/>
            <person name="van Gent-Pelzer M.P.E."/>
            <person name="Joly D.L."/>
            <person name="van de Geest H.C."/>
            <person name="Bonants P.J.M."/>
            <person name="Smith D.S."/>
            <person name="Levesque C.A."/>
            <person name="van der Lee T.A.J."/>
        </authorList>
    </citation>
    <scope>NUCLEOTIDE SEQUENCE [LARGE SCALE GENOMIC DNA]</scope>
    <source>
        <strain evidence="10 11">CBS 675.73</strain>
    </source>
</reference>
<proteinExistence type="inferred from homology"/>
<feature type="region of interest" description="Disordered" evidence="8">
    <location>
        <begin position="1"/>
        <end position="143"/>
    </location>
</feature>
<dbReference type="InterPro" id="IPR029123">
    <property type="entry name" value="RBM39_linker"/>
</dbReference>
<dbReference type="CDD" id="cd12285">
    <property type="entry name" value="RRM3_RBM39_like"/>
    <property type="match status" value="1"/>
</dbReference>
<dbReference type="EMBL" id="QEAP01000284">
    <property type="protein sequence ID" value="TPX70486.1"/>
    <property type="molecule type" value="Genomic_DNA"/>
</dbReference>
<dbReference type="STRING" id="246404.A0A507F4Z2"/>
<dbReference type="PROSITE" id="PS50102">
    <property type="entry name" value="RRM"/>
    <property type="match status" value="3"/>
</dbReference>
<dbReference type="GO" id="GO:0005684">
    <property type="term" value="C:U2-type spliceosomal complex"/>
    <property type="evidence" value="ECO:0007669"/>
    <property type="project" value="UniProtKB-ARBA"/>
</dbReference>
<dbReference type="NCBIfam" id="TIGR01622">
    <property type="entry name" value="SF-CC1"/>
    <property type="match status" value="1"/>
</dbReference>
<dbReference type="OrthoDB" id="5411533at2759"/>
<keyword evidence="5 7" id="KW-0694">RNA-binding</keyword>
<keyword evidence="4" id="KW-0677">Repeat</keyword>
<organism evidence="10 11">
    <name type="scientific">Chytriomyces confervae</name>
    <dbReference type="NCBI Taxonomy" id="246404"/>
    <lineage>
        <taxon>Eukaryota</taxon>
        <taxon>Fungi</taxon>
        <taxon>Fungi incertae sedis</taxon>
        <taxon>Chytridiomycota</taxon>
        <taxon>Chytridiomycota incertae sedis</taxon>
        <taxon>Chytridiomycetes</taxon>
        <taxon>Chytridiales</taxon>
        <taxon>Chytriomycetaceae</taxon>
        <taxon>Chytriomyces</taxon>
    </lineage>
</organism>
<evidence type="ECO:0000256" key="3">
    <source>
        <dbReference type="ARBA" id="ARBA00022664"/>
    </source>
</evidence>
<keyword evidence="6" id="KW-0508">mRNA splicing</keyword>
<name>A0A507F4Z2_9FUNG</name>
<sequence>MDIDELEAMLEAPFKAPPAAAAVVNGSDGGHGDEKELPGLYDGIESKVREKPDSRSTDRERDRDYDRDRDRDRGGRRERHRDRERDRERGDRDRGDRGGRSDRDRRRDRSRDVDRDRRRDRDRSVSPRRERKERPTREELAQNEIERDQRTVFVMQLAARVRPADIVDFFEIGENPPGKVRDVRLVTDRISRKSKGVGYVEFYEKASVAKAIAMTGQKLLGLPMIIQHTESEKNRIAEEAAKAAALAAQENGIPMTSGMPVVVIPTAGPTAAALSRLYVGSLDFSLTEDDIRSLFEIHGPIDFVNLHKDPETGRSKGFAFIQFKHPDHAKSALEKMHGHEFKGRQLKVGYSTDSSGNALHSGAMAMQGGNANGGMALSLDDDEKAGVALSSAARAALMAKLARRDDPAAAAAAPAKPEVQATRCVLLKNMFDPAEESEENWDNEIRDDVKGECSKYGKIVHIAVDKNSQGFIYIKFDAIPFAQQAINALNGRFFSGKQISATFMMDVIYHAKYPEAAYL</sequence>
<keyword evidence="11" id="KW-1185">Reference proteome</keyword>
<dbReference type="GO" id="GO:0000398">
    <property type="term" value="P:mRNA splicing, via spliceosome"/>
    <property type="evidence" value="ECO:0007669"/>
    <property type="project" value="UniProtKB-ARBA"/>
</dbReference>
<dbReference type="CDD" id="cd12283">
    <property type="entry name" value="RRM1_RBM39_like"/>
    <property type="match status" value="1"/>
</dbReference>
<evidence type="ECO:0000256" key="7">
    <source>
        <dbReference type="PROSITE-ProRule" id="PRU00176"/>
    </source>
</evidence>
<feature type="compositionally biased region" description="Basic and acidic residues" evidence="8">
    <location>
        <begin position="44"/>
        <end position="143"/>
    </location>
</feature>
<dbReference type="SMART" id="SM00361">
    <property type="entry name" value="RRM_1"/>
    <property type="match status" value="2"/>
</dbReference>
<dbReference type="Pfam" id="PF15519">
    <property type="entry name" value="RBM39linker"/>
    <property type="match status" value="1"/>
</dbReference>
<evidence type="ECO:0000256" key="5">
    <source>
        <dbReference type="ARBA" id="ARBA00022884"/>
    </source>
</evidence>
<dbReference type="InterPro" id="IPR000504">
    <property type="entry name" value="RRM_dom"/>
</dbReference>
<evidence type="ECO:0000256" key="6">
    <source>
        <dbReference type="ARBA" id="ARBA00023187"/>
    </source>
</evidence>
<dbReference type="PANTHER" id="PTHR48036">
    <property type="entry name" value="SPLICING FACTOR (PAD-1), PUTATIVE (AFU_ORTHOLOGUE AFUA_1G15810)-RELATED"/>
    <property type="match status" value="1"/>
</dbReference>
<dbReference type="GO" id="GO:0003723">
    <property type="term" value="F:RNA binding"/>
    <property type="evidence" value="ECO:0007669"/>
    <property type="project" value="UniProtKB-UniRule"/>
</dbReference>
<evidence type="ECO:0000256" key="1">
    <source>
        <dbReference type="ARBA" id="ARBA00007747"/>
    </source>
</evidence>
<dbReference type="InterPro" id="IPR006509">
    <property type="entry name" value="RBM39_SF"/>
</dbReference>
<evidence type="ECO:0000256" key="2">
    <source>
        <dbReference type="ARBA" id="ARBA00022553"/>
    </source>
</evidence>
<dbReference type="InterPro" id="IPR012677">
    <property type="entry name" value="Nucleotide-bd_a/b_plait_sf"/>
</dbReference>
<comment type="similarity">
    <text evidence="1">Belongs to the HTATSF1 family.</text>
</comment>
<keyword evidence="3" id="KW-0507">mRNA processing</keyword>
<dbReference type="Gene3D" id="3.30.70.330">
    <property type="match status" value="3"/>
</dbReference>
<feature type="compositionally biased region" description="Low complexity" evidence="8">
    <location>
        <begin position="12"/>
        <end position="22"/>
    </location>
</feature>
<evidence type="ECO:0000259" key="9">
    <source>
        <dbReference type="PROSITE" id="PS50102"/>
    </source>
</evidence>
<dbReference type="SMART" id="SM00360">
    <property type="entry name" value="RRM"/>
    <property type="match status" value="3"/>
</dbReference>
<evidence type="ECO:0000256" key="4">
    <source>
        <dbReference type="ARBA" id="ARBA00022737"/>
    </source>
</evidence>
<dbReference type="InterPro" id="IPR003954">
    <property type="entry name" value="RRM_euk-type"/>
</dbReference>
<dbReference type="FunFam" id="3.30.70.330:FF:000105">
    <property type="entry name" value="HIV Tat-specific factor 1 homolog"/>
    <property type="match status" value="1"/>
</dbReference>
<dbReference type="Pfam" id="PF00076">
    <property type="entry name" value="RRM_1"/>
    <property type="match status" value="3"/>
</dbReference>